<keyword evidence="6" id="KW-1185">Reference proteome</keyword>
<sequence length="1305" mass="136315">MMNNTLFIGDNYLKASLRCFQALFFILSLSVCADSYAQAPANDDCSGAIPITVNSNLTCTSVTSGTTVNATESMAAAPCSGTPNDDVWFSFVAQSTTQQITISNVVAVQGTSTDMYFQVLDGTCGSTTSLLCSDPNSNLASGLTVGNTYLLRVYSYYTSSRQTFDVCIGSLPAAPANDNCANAIALTVNPDTSCANVTAGTTAGASQSMEAAPCNGTPDDDVWFSFVATAVAHTITISDITAVAGTSTDMYFQVLSGTCGNTVSKACSDPNSLSVGGLTIGEAYFVRVYSYGSSSVNNFNICVSTPPAGPANDECAAAVALTVNNDLSCTNVTAGTTLNASYTMAPAPCYGNPNDDVWYSFVATSTVHNVTLSDITAVAGTSTDMYFQVLSGSCGNTNSLLCSDPNTNNVGGLTIGETYLVRVYSYGTTSSQTFNICIGTPPPPPANDECSGAVALTVNSDLSCTNITSGTTQYASQSMAADPCYGTPNDDVWYSFVATATSHQIKLSNVTAVSGSGTDMYFQVLSGSCGATTSLLCSDPNINTAQGLTVGETYLIRVYSYGSTSSQTFDICVGSFPPPPANDDCSGAIALTVNPDLTCTNSTQATTAGATQSMAADPCYGTPDDDVWFSFVATNNAHTITISDVAAVIGSSTDMYFQVLSGSCGTTTSLLCSDPNSAIASGLTTGNTYYVRVYSYGATSMDTFTICVGTPPPPPVNDDCTGAIAITVNDDLECTNTIAGTTLSATESMEADPCSGNPDDDVWFSFVAGATSHLITLSDVEAMIGTSTDMYFQVLSGSCGNFSSLLCSDADSNTVNGLTIGETYYLRVYSYGSSSNQNFTICIGTFPPPPANDECANAIALTVGLDFESAAVATTNAGASHNDDDETPSCDAYNFDTNGKDIWFTVVVPPTGELTLETRSNGDEDIEDTGLAAYTGTCGDLTSLECDADDGEGNFSLLELSDLDPGSVIYVRTWGYNGVFGAFDIAAYAEPCDVEAPDGEMTQDLLLGETLADLEVDGDNLTWYSDAELTNEIPDTTTAVDGATYYVTQTEVACESDALAVTVTVTDPCAGVTAPTGDTEQELSLGQTLADLEVEGDNLTWYTDAELTTEVDATTVAVDGATYYVTQTVATCISEALAITVTVTDPCAGITVPVGDTEQDFTAGQTLADLDVTGDNLMWYTDAELTNALPETTVLVDGTTYYVTQTVGECASEALAVTANLVLNRDDFAADKFRYYPNPVISTLTISGQNQIEDVSVFNMLGQEVYSNSFNADEVELDLSQLSEGNYMVRIKTANAVKTIKIIKN</sequence>
<dbReference type="Pfam" id="PF23759">
    <property type="entry name" value="GBD_T9SS_assoc"/>
    <property type="match status" value="7"/>
</dbReference>
<dbReference type="InterPro" id="IPR056600">
    <property type="entry name" value="GBD_T9SS_assoc"/>
</dbReference>
<proteinExistence type="predicted"/>
<dbReference type="RefSeq" id="WP_408083061.1">
    <property type="nucleotide sequence ID" value="NZ_JBELPZ010000001.1"/>
</dbReference>
<organism evidence="5 6">
    <name type="scientific">Flavobacterium rhizosphaerae</name>
    <dbReference type="NCBI Taxonomy" id="3163298"/>
    <lineage>
        <taxon>Bacteria</taxon>
        <taxon>Pseudomonadati</taxon>
        <taxon>Bacteroidota</taxon>
        <taxon>Flavobacteriia</taxon>
        <taxon>Flavobacteriales</taxon>
        <taxon>Flavobacteriaceae</taxon>
        <taxon>Flavobacterium</taxon>
    </lineage>
</organism>
<gene>
    <name evidence="5" type="ORF">ABS766_00250</name>
</gene>
<evidence type="ECO:0000256" key="1">
    <source>
        <dbReference type="ARBA" id="ARBA00022729"/>
    </source>
</evidence>
<dbReference type="EMBL" id="JBELPZ010000001">
    <property type="protein sequence ID" value="MFL9842834.1"/>
    <property type="molecule type" value="Genomic_DNA"/>
</dbReference>
<feature type="domain" description="T9SS-like galactose binding" evidence="4">
    <location>
        <begin position="176"/>
        <end position="299"/>
    </location>
</feature>
<dbReference type="NCBIfam" id="TIGR04183">
    <property type="entry name" value="Por_Secre_tail"/>
    <property type="match status" value="1"/>
</dbReference>
<reference evidence="5 6" key="1">
    <citation type="submission" date="2024-06" db="EMBL/GenBank/DDBJ databases">
        <authorList>
            <person name="Kaempfer P."/>
            <person name="Viver T."/>
        </authorList>
    </citation>
    <scope>NUCLEOTIDE SEQUENCE [LARGE SCALE GENOMIC DNA]</scope>
    <source>
        <strain evidence="5 6">ST-119</strain>
    </source>
</reference>
<keyword evidence="1 2" id="KW-0732">Signal</keyword>
<feature type="domain" description="T9SS-like galactose binding" evidence="4">
    <location>
        <begin position="446"/>
        <end position="565"/>
    </location>
</feature>
<comment type="caution">
    <text evidence="5">The sequence shown here is derived from an EMBL/GenBank/DDBJ whole genome shotgun (WGS) entry which is preliminary data.</text>
</comment>
<dbReference type="InterPro" id="IPR026444">
    <property type="entry name" value="Secre_tail"/>
</dbReference>
<evidence type="ECO:0000313" key="6">
    <source>
        <dbReference type="Proteomes" id="UP001629156"/>
    </source>
</evidence>
<feature type="domain" description="T9SS-like galactose binding" evidence="4">
    <location>
        <begin position="311"/>
        <end position="435"/>
    </location>
</feature>
<feature type="domain" description="T9SS-like galactose binding" evidence="4">
    <location>
        <begin position="717"/>
        <end position="840"/>
    </location>
</feature>
<evidence type="ECO:0000256" key="2">
    <source>
        <dbReference type="SAM" id="SignalP"/>
    </source>
</evidence>
<feature type="chain" id="PRO_5046127873" evidence="2">
    <location>
        <begin position="34"/>
        <end position="1305"/>
    </location>
</feature>
<protein>
    <submittedName>
        <fullName evidence="5">T9SS type A sorting domain-containing protein</fullName>
    </submittedName>
</protein>
<feature type="domain" description="T9SS-like galactose binding" evidence="4">
    <location>
        <begin position="581"/>
        <end position="699"/>
    </location>
</feature>
<name>A0ABW8YRC1_9FLAO</name>
<feature type="domain" description="T9SS-like galactose binding" evidence="4">
    <location>
        <begin position="41"/>
        <end position="159"/>
    </location>
</feature>
<evidence type="ECO:0000259" key="3">
    <source>
        <dbReference type="Pfam" id="PF18962"/>
    </source>
</evidence>
<dbReference type="Pfam" id="PF18962">
    <property type="entry name" value="Por_Secre_tail"/>
    <property type="match status" value="1"/>
</dbReference>
<feature type="domain" description="Secretion system C-terminal sorting" evidence="3">
    <location>
        <begin position="1236"/>
        <end position="1303"/>
    </location>
</feature>
<feature type="domain" description="T9SS-like galactose binding" evidence="4">
    <location>
        <begin position="851"/>
        <end position="951"/>
    </location>
</feature>
<dbReference type="Proteomes" id="UP001629156">
    <property type="component" value="Unassembled WGS sequence"/>
</dbReference>
<evidence type="ECO:0000259" key="4">
    <source>
        <dbReference type="Pfam" id="PF23759"/>
    </source>
</evidence>
<accession>A0ABW8YRC1</accession>
<feature type="signal peptide" evidence="2">
    <location>
        <begin position="1"/>
        <end position="33"/>
    </location>
</feature>
<evidence type="ECO:0000313" key="5">
    <source>
        <dbReference type="EMBL" id="MFL9842834.1"/>
    </source>
</evidence>